<proteinExistence type="predicted"/>
<dbReference type="EMBL" id="CP097770">
    <property type="protein sequence ID" value="URJ52922.2"/>
    <property type="molecule type" value="Genomic_DNA"/>
</dbReference>
<dbReference type="Proteomes" id="UP001055784">
    <property type="component" value="Chromosome"/>
</dbReference>
<gene>
    <name evidence="1" type="ORF">MF626_002485</name>
</gene>
<evidence type="ECO:0000313" key="1">
    <source>
        <dbReference type="EMBL" id="URJ52922.2"/>
    </source>
</evidence>
<accession>A0AAE9IFR7</accession>
<name>A0AAE9IFR7_PAEPO</name>
<sequence length="293" mass="33452">MNFKNGGRSIKMLALSDPAWTLLQGPYGSSQYVPEMLKQLQAGYDGEMADTLYWEELYHQNTLYTCTFAAVPYLVDIALKSSDIGIRADIYNICGIFEAKNNNPLHTKVPLEFTRDQVKVDSSVAEYIYAQYRCAIVRLAELTEEMVLYAKEHEGDVGKRYVLAAGAAFQGYRCIAYMLQSFDTGDEYTLDCPHCGTPLYIWPDEQNDTLVVYDKDPVNSDNLVPHPIRPRSLDHKGANIQWLHEYAQKIEENKLLAQLPYLIGWLDCPVCNTPIYIWDELMKMADGVRRYTA</sequence>
<protein>
    <submittedName>
        <fullName evidence="1">Uncharacterized protein</fullName>
    </submittedName>
</protein>
<dbReference type="AlphaFoldDB" id="A0AAE9IFR7"/>
<organism evidence="1 2">
    <name type="scientific">Paenibacillus polymyxa</name>
    <name type="common">Bacillus polymyxa</name>
    <dbReference type="NCBI Taxonomy" id="1406"/>
    <lineage>
        <taxon>Bacteria</taxon>
        <taxon>Bacillati</taxon>
        <taxon>Bacillota</taxon>
        <taxon>Bacilli</taxon>
        <taxon>Bacillales</taxon>
        <taxon>Paenibacillaceae</taxon>
        <taxon>Paenibacillus</taxon>
    </lineage>
</organism>
<evidence type="ECO:0000313" key="2">
    <source>
        <dbReference type="Proteomes" id="UP001055784"/>
    </source>
</evidence>
<reference evidence="1" key="1">
    <citation type="submission" date="2022-11" db="EMBL/GenBank/DDBJ databases">
        <authorList>
            <person name="Vasilchenko N.G."/>
            <person name="Prazdnova E.V."/>
            <person name="Gorovtsov A.V."/>
            <person name="Chistyakov V.A."/>
            <person name="Pak M.L."/>
        </authorList>
    </citation>
    <scope>NUCLEOTIDE SEQUENCE</scope>
    <source>
        <strain evidence="1">R 4.5</strain>
    </source>
</reference>